<reference evidence="1 2" key="1">
    <citation type="submission" date="2022-09" db="EMBL/GenBank/DDBJ databases">
        <title>Evolutionary Diversification of Methanotrophic Ca. Methanophagales (ANME-1) and Their Expansive Virome.</title>
        <authorList>
            <person name="Laso-Perez R."/>
            <person name="Wu F."/>
            <person name="Cremiere A."/>
            <person name="Speth D."/>
            <person name="Magyar J.S."/>
            <person name="Krupovic M."/>
            <person name="Orphan V.J."/>
        </authorList>
    </citation>
    <scope>NUCLEOTIDE SEQUENCE [LARGE SCALE GENOMIC DNA]</scope>
    <source>
        <strain evidence="1">PBV299</strain>
    </source>
</reference>
<name>A0ABY6GLU8_9CAUD</name>
<dbReference type="EMBL" id="OP413838">
    <property type="protein sequence ID" value="UYL64844.1"/>
    <property type="molecule type" value="Genomic_DNA"/>
</dbReference>
<sequence>MREEDLSLGSIYISDASLLETANAIIALAAILTSHLDVAYLCLGLNVLLCLKGEIKNGIQSLWNKLTQK</sequence>
<keyword evidence="2" id="KW-1185">Reference proteome</keyword>
<organism evidence="1 2">
    <name type="scientific">Methanophagales virus PBV299</name>
    <dbReference type="NCBI Taxonomy" id="2987730"/>
    <lineage>
        <taxon>Viruses</taxon>
        <taxon>Duplodnaviria</taxon>
        <taxon>Heunggongvirae</taxon>
        <taxon>Uroviricota</taxon>
        <taxon>Caudoviricetes</taxon>
        <taxon>Nakonvirales</taxon>
        <taxon>Ahpuchviridae</taxon>
        <taxon>Kisinvirus</taxon>
        <taxon>Kisinvirus pescaderoense</taxon>
    </lineage>
</organism>
<gene>
    <name evidence="1" type="ORF">OFDIEDLO_00048</name>
</gene>
<evidence type="ECO:0000313" key="1">
    <source>
        <dbReference type="EMBL" id="UYL64844.1"/>
    </source>
</evidence>
<protein>
    <submittedName>
        <fullName evidence="1">Uncharacterized protein</fullName>
    </submittedName>
</protein>
<accession>A0ABY6GLU8</accession>
<proteinExistence type="predicted"/>
<evidence type="ECO:0000313" key="2">
    <source>
        <dbReference type="Proteomes" id="UP001156193"/>
    </source>
</evidence>
<dbReference type="Proteomes" id="UP001156193">
    <property type="component" value="Segment"/>
</dbReference>